<accession>A0A916U1W6</accession>
<organism evidence="5 6">
    <name type="scientific">Chelatococcus reniformis</name>
    <dbReference type="NCBI Taxonomy" id="1494448"/>
    <lineage>
        <taxon>Bacteria</taxon>
        <taxon>Pseudomonadati</taxon>
        <taxon>Pseudomonadota</taxon>
        <taxon>Alphaproteobacteria</taxon>
        <taxon>Hyphomicrobiales</taxon>
        <taxon>Chelatococcaceae</taxon>
        <taxon>Chelatococcus</taxon>
    </lineage>
</organism>
<comment type="caution">
    <text evidence="5">The sequence shown here is derived from an EMBL/GenBank/DDBJ whole genome shotgun (WGS) entry which is preliminary data.</text>
</comment>
<feature type="domain" description="Leucine-binding protein" evidence="4">
    <location>
        <begin position="65"/>
        <end position="403"/>
    </location>
</feature>
<dbReference type="EMBL" id="BMGG01000002">
    <property type="protein sequence ID" value="GGC55431.1"/>
    <property type="molecule type" value="Genomic_DNA"/>
</dbReference>
<proteinExistence type="inferred from homology"/>
<name>A0A916U1W6_9HYPH</name>
<dbReference type="PANTHER" id="PTHR30483:SF6">
    <property type="entry name" value="PERIPLASMIC BINDING PROTEIN OF ABC TRANSPORTER FOR NATURAL AMINO ACIDS"/>
    <property type="match status" value="1"/>
</dbReference>
<dbReference type="InterPro" id="IPR028082">
    <property type="entry name" value="Peripla_BP_I"/>
</dbReference>
<keyword evidence="3" id="KW-0813">Transport</keyword>
<dbReference type="Proteomes" id="UP000637002">
    <property type="component" value="Unassembled WGS sequence"/>
</dbReference>
<dbReference type="CDD" id="cd06327">
    <property type="entry name" value="PBP1_SBP-like"/>
    <property type="match status" value="1"/>
</dbReference>
<evidence type="ECO:0000259" key="4">
    <source>
        <dbReference type="Pfam" id="PF13458"/>
    </source>
</evidence>
<dbReference type="PANTHER" id="PTHR30483">
    <property type="entry name" value="LEUCINE-SPECIFIC-BINDING PROTEIN"/>
    <property type="match status" value="1"/>
</dbReference>
<comment type="similarity">
    <text evidence="1">Belongs to the leucine-binding protein family.</text>
</comment>
<protein>
    <submittedName>
        <fullName evidence="5">ABC transporter substrate-binding protein</fullName>
    </submittedName>
</protein>
<dbReference type="GO" id="GO:0006865">
    <property type="term" value="P:amino acid transport"/>
    <property type="evidence" value="ECO:0007669"/>
    <property type="project" value="UniProtKB-KW"/>
</dbReference>
<gene>
    <name evidence="5" type="ORF">GCM10010994_12870</name>
</gene>
<sequence length="442" mass="46335">MPAREPRASFPSTSAPTRGTYASGAIAGGDMRVFNTITTIAAGIALAFGALAAPQAARAEIGDGTVRIGVLTDLSGPYADNVGKGAILAAQMAVEDFGGKVAGVPVEVVSADHQNKADVGSAIARKWYDVDKVDMITEVVSSAVALSVQQITREKNKVFLATGPGTPDLTGKACSPNGVHWAYDNYALGNVVAGAVVRRGLGKWFFLTADYSFGHALEEQAARVVKANGGTVLGSVRAPLGTADFSSFLLQAQASGAQVIGLANAGADMINAQKQAAEFGIVGGGQSIAALLVNLPDINALGLASAQGLLLADSFYWDMNDATRAWSKRFMARFDGRAPGSLQAAVYGAVSHYLKAIEAAKSDDAAAVTAEMRKLPINDFYTHDARIRADGRVIRDMYLLQVKSPDESKYPWDFYKLLETVPGDKAFRPLAEGGCALALKDQ</sequence>
<evidence type="ECO:0000256" key="2">
    <source>
        <dbReference type="ARBA" id="ARBA00022729"/>
    </source>
</evidence>
<keyword evidence="6" id="KW-1185">Reference proteome</keyword>
<keyword evidence="3" id="KW-0029">Amino-acid transport</keyword>
<dbReference type="AlphaFoldDB" id="A0A916U1W6"/>
<dbReference type="Gene3D" id="3.40.50.2300">
    <property type="match status" value="2"/>
</dbReference>
<evidence type="ECO:0000256" key="3">
    <source>
        <dbReference type="ARBA" id="ARBA00022970"/>
    </source>
</evidence>
<evidence type="ECO:0000313" key="6">
    <source>
        <dbReference type="Proteomes" id="UP000637002"/>
    </source>
</evidence>
<evidence type="ECO:0000256" key="1">
    <source>
        <dbReference type="ARBA" id="ARBA00010062"/>
    </source>
</evidence>
<evidence type="ECO:0000313" key="5">
    <source>
        <dbReference type="EMBL" id="GGC55431.1"/>
    </source>
</evidence>
<dbReference type="SUPFAM" id="SSF53822">
    <property type="entry name" value="Periplasmic binding protein-like I"/>
    <property type="match status" value="1"/>
</dbReference>
<reference evidence="5" key="1">
    <citation type="journal article" date="2014" name="Int. J. Syst. Evol. Microbiol.">
        <title>Complete genome sequence of Corynebacterium casei LMG S-19264T (=DSM 44701T), isolated from a smear-ripened cheese.</title>
        <authorList>
            <consortium name="US DOE Joint Genome Institute (JGI-PGF)"/>
            <person name="Walter F."/>
            <person name="Albersmeier A."/>
            <person name="Kalinowski J."/>
            <person name="Ruckert C."/>
        </authorList>
    </citation>
    <scope>NUCLEOTIDE SEQUENCE</scope>
    <source>
        <strain evidence="5">CGMCC 1.12919</strain>
    </source>
</reference>
<reference evidence="5" key="2">
    <citation type="submission" date="2020-09" db="EMBL/GenBank/DDBJ databases">
        <authorList>
            <person name="Sun Q."/>
            <person name="Zhou Y."/>
        </authorList>
    </citation>
    <scope>NUCLEOTIDE SEQUENCE</scope>
    <source>
        <strain evidence="5">CGMCC 1.12919</strain>
    </source>
</reference>
<dbReference type="Pfam" id="PF13458">
    <property type="entry name" value="Peripla_BP_6"/>
    <property type="match status" value="1"/>
</dbReference>
<dbReference type="InterPro" id="IPR028081">
    <property type="entry name" value="Leu-bd"/>
</dbReference>
<keyword evidence="2" id="KW-0732">Signal</keyword>
<dbReference type="InterPro" id="IPR051010">
    <property type="entry name" value="BCAA_transport"/>
</dbReference>